<evidence type="ECO:0000256" key="4">
    <source>
        <dbReference type="PROSITE-ProRule" id="PRU10007"/>
    </source>
</evidence>
<dbReference type="SUPFAM" id="SSF53720">
    <property type="entry name" value="ALDH-like"/>
    <property type="match status" value="1"/>
</dbReference>
<dbReference type="Gene3D" id="3.40.605.10">
    <property type="entry name" value="Aldehyde Dehydrogenase, Chain A, domain 1"/>
    <property type="match status" value="1"/>
</dbReference>
<dbReference type="GO" id="GO:0016620">
    <property type="term" value="F:oxidoreductase activity, acting on the aldehyde or oxo group of donors, NAD or NADP as acceptor"/>
    <property type="evidence" value="ECO:0007669"/>
    <property type="project" value="InterPro"/>
</dbReference>
<evidence type="ECO:0000313" key="7">
    <source>
        <dbReference type="EMBL" id="THE66505.1"/>
    </source>
</evidence>
<dbReference type="EMBL" id="RBZW01000006">
    <property type="protein sequence ID" value="THE66505.1"/>
    <property type="molecule type" value="Genomic_DNA"/>
</dbReference>
<reference evidence="7 8" key="1">
    <citation type="submission" date="2018-10" db="EMBL/GenBank/DDBJ databases">
        <title>Natronolimnobius sp. XQ-INN 246 isolated from Inner Mongolia Autonomous Region of China.</title>
        <authorList>
            <person name="Xue Q."/>
        </authorList>
    </citation>
    <scope>NUCLEOTIDE SEQUENCE [LARGE SCALE GENOMIC DNA]</scope>
    <source>
        <strain evidence="7 8">XQ-INN 246</strain>
    </source>
</reference>
<keyword evidence="8" id="KW-1185">Reference proteome</keyword>
<protein>
    <submittedName>
        <fullName evidence="7">Succinate-semialdehyde dehydrogenase (NADP(+))</fullName>
    </submittedName>
</protein>
<dbReference type="Gene3D" id="3.40.309.10">
    <property type="entry name" value="Aldehyde Dehydrogenase, Chain A, domain 2"/>
    <property type="match status" value="1"/>
</dbReference>
<dbReference type="FunFam" id="3.40.605.10:FF:000007">
    <property type="entry name" value="NAD/NADP-dependent betaine aldehyde dehydrogenase"/>
    <property type="match status" value="1"/>
</dbReference>
<dbReference type="InterPro" id="IPR012394">
    <property type="entry name" value="Aldehyde_DH_NAD(P)"/>
</dbReference>
<dbReference type="RefSeq" id="WP_141462992.1">
    <property type="nucleotide sequence ID" value="NZ_RBZW01000006.1"/>
</dbReference>
<proteinExistence type="inferred from homology"/>
<dbReference type="AlphaFoldDB" id="A0A4S3TSV3"/>
<dbReference type="OrthoDB" id="6342at2157"/>
<gene>
    <name evidence="7" type="ORF">D8Y22_02020</name>
</gene>
<sequence length="528" mass="56244">MSPQTTVGTLEDAGVSGDTLETLSARVRTTGNQDEITVRTPITDEPIGSVPACTATDVTTAVERARRAQSNWASRSVAERAAVIERFGDLVAEYREWLLDVVQLETGKARHHALEEVLDVPLTCSYYADEGPSMLADESRSGAIPLASDATVSYDPLGVVGVISPWNYPLTLAMTDTIPALLAGNAVVCKPDERTPFIALALADLLSEAGLPDGLFGIVTGEGATVGPALIDAVDYVAFTGGTETGRTVAEQAGRNLIGCSFELGGKNPMVVLEDADVETAARGAVKGAFTNAGQLCLAPERIYVHEARYEAFLEAFVGATRKIRLGHAFDYGPDVGSLIDGDHLETVREYVESAVDDGASVLSGGRARPDVGPFWYEPTILTDVEPDAKLACEETFGPVVTVHPVADTEEAIERANDSEYGLNASVWTTDRDRGREIAREIDCGTVCVNDPYTVGWAAIDAPMGGVGDSGLGRRHGPEGLRRYVDAKTIATSRIGPIDAPPGVSPRWFARIMAGTTALQRRLRKWLP</sequence>
<comment type="caution">
    <text evidence="7">The sequence shown here is derived from an EMBL/GenBank/DDBJ whole genome shotgun (WGS) entry which is preliminary data.</text>
</comment>
<evidence type="ECO:0000313" key="8">
    <source>
        <dbReference type="Proteomes" id="UP000318864"/>
    </source>
</evidence>
<dbReference type="FunFam" id="3.40.309.10:FF:000009">
    <property type="entry name" value="Aldehyde dehydrogenase A"/>
    <property type="match status" value="1"/>
</dbReference>
<evidence type="ECO:0000256" key="3">
    <source>
        <dbReference type="ARBA" id="ARBA00023002"/>
    </source>
</evidence>
<dbReference type="PROSITE" id="PS00687">
    <property type="entry name" value="ALDEHYDE_DEHYDR_GLU"/>
    <property type="match status" value="1"/>
</dbReference>
<evidence type="ECO:0000256" key="5">
    <source>
        <dbReference type="RuleBase" id="RU003345"/>
    </source>
</evidence>
<evidence type="ECO:0000259" key="6">
    <source>
        <dbReference type="Pfam" id="PF00171"/>
    </source>
</evidence>
<comment type="subunit">
    <text evidence="2">Homotetramer.</text>
</comment>
<name>A0A4S3TSV3_9EURY</name>
<feature type="active site" evidence="4">
    <location>
        <position position="263"/>
    </location>
</feature>
<dbReference type="InterPro" id="IPR015590">
    <property type="entry name" value="Aldehyde_DH_dom"/>
</dbReference>
<dbReference type="NCBIfam" id="NF006916">
    <property type="entry name" value="PRK09407.1"/>
    <property type="match status" value="1"/>
</dbReference>
<dbReference type="InterPro" id="IPR029510">
    <property type="entry name" value="Ald_DH_CS_GLU"/>
</dbReference>
<evidence type="ECO:0000256" key="2">
    <source>
        <dbReference type="ARBA" id="ARBA00011881"/>
    </source>
</evidence>
<dbReference type="GO" id="GO:0006081">
    <property type="term" value="P:aldehyde metabolic process"/>
    <property type="evidence" value="ECO:0007669"/>
    <property type="project" value="InterPro"/>
</dbReference>
<dbReference type="PIRSF" id="PIRSF036492">
    <property type="entry name" value="ALDH"/>
    <property type="match status" value="1"/>
</dbReference>
<dbReference type="Pfam" id="PF00171">
    <property type="entry name" value="Aldedh"/>
    <property type="match status" value="1"/>
</dbReference>
<keyword evidence="3 5" id="KW-0560">Oxidoreductase</keyword>
<feature type="domain" description="Aldehyde dehydrogenase" evidence="6">
    <location>
        <begin position="31"/>
        <end position="490"/>
    </location>
</feature>
<accession>A0A4S3TSV3</accession>
<dbReference type="InterPro" id="IPR016161">
    <property type="entry name" value="Ald_DH/histidinol_DH"/>
</dbReference>
<dbReference type="InterPro" id="IPR016162">
    <property type="entry name" value="Ald_DH_N"/>
</dbReference>
<comment type="similarity">
    <text evidence="1 5">Belongs to the aldehyde dehydrogenase family.</text>
</comment>
<dbReference type="PANTHER" id="PTHR11699">
    <property type="entry name" value="ALDEHYDE DEHYDROGENASE-RELATED"/>
    <property type="match status" value="1"/>
</dbReference>
<organism evidence="7 8">
    <name type="scientific">Salinadaptatus halalkaliphilus</name>
    <dbReference type="NCBI Taxonomy" id="2419781"/>
    <lineage>
        <taxon>Archaea</taxon>
        <taxon>Methanobacteriati</taxon>
        <taxon>Methanobacteriota</taxon>
        <taxon>Stenosarchaea group</taxon>
        <taxon>Halobacteria</taxon>
        <taxon>Halobacteriales</taxon>
        <taxon>Natrialbaceae</taxon>
        <taxon>Salinadaptatus</taxon>
    </lineage>
</organism>
<dbReference type="InterPro" id="IPR016163">
    <property type="entry name" value="Ald_DH_C"/>
</dbReference>
<dbReference type="Proteomes" id="UP000318864">
    <property type="component" value="Unassembled WGS sequence"/>
</dbReference>
<evidence type="ECO:0000256" key="1">
    <source>
        <dbReference type="ARBA" id="ARBA00009986"/>
    </source>
</evidence>